<comment type="caution">
    <text evidence="1">The sequence shown here is derived from an EMBL/GenBank/DDBJ whole genome shotgun (WGS) entry which is preliminary data.</text>
</comment>
<proteinExistence type="predicted"/>
<dbReference type="Proteomes" id="UP000789920">
    <property type="component" value="Unassembled WGS sequence"/>
</dbReference>
<gene>
    <name evidence="1" type="ORF">RPERSI_LOCUS26894</name>
</gene>
<feature type="non-terminal residue" evidence="1">
    <location>
        <position position="133"/>
    </location>
</feature>
<evidence type="ECO:0000313" key="2">
    <source>
        <dbReference type="Proteomes" id="UP000789920"/>
    </source>
</evidence>
<organism evidence="1 2">
    <name type="scientific">Racocetra persica</name>
    <dbReference type="NCBI Taxonomy" id="160502"/>
    <lineage>
        <taxon>Eukaryota</taxon>
        <taxon>Fungi</taxon>
        <taxon>Fungi incertae sedis</taxon>
        <taxon>Mucoromycota</taxon>
        <taxon>Glomeromycotina</taxon>
        <taxon>Glomeromycetes</taxon>
        <taxon>Diversisporales</taxon>
        <taxon>Gigasporaceae</taxon>
        <taxon>Racocetra</taxon>
    </lineage>
</organism>
<sequence>LCDDHVFHVHNDSGGIIEETVIASGQAPGYDELSDVWDPDFSDEKSLYPISRRNRKPPTYYIKDLINIRLKQIEHLLKLRINQSRLKKVLFILDDMQHFLYSNLPLPLQNLNRDFYKLYEAKTKKSQDRLLKQ</sequence>
<keyword evidence="2" id="KW-1185">Reference proteome</keyword>
<accession>A0ACA9S7S3</accession>
<dbReference type="EMBL" id="CAJVQC010093290">
    <property type="protein sequence ID" value="CAG8827111.1"/>
    <property type="molecule type" value="Genomic_DNA"/>
</dbReference>
<name>A0ACA9S7S3_9GLOM</name>
<feature type="non-terminal residue" evidence="1">
    <location>
        <position position="1"/>
    </location>
</feature>
<protein>
    <submittedName>
        <fullName evidence="1">18278_t:CDS:1</fullName>
    </submittedName>
</protein>
<evidence type="ECO:0000313" key="1">
    <source>
        <dbReference type="EMBL" id="CAG8827111.1"/>
    </source>
</evidence>
<reference evidence="1" key="1">
    <citation type="submission" date="2021-06" db="EMBL/GenBank/DDBJ databases">
        <authorList>
            <person name="Kallberg Y."/>
            <person name="Tangrot J."/>
            <person name="Rosling A."/>
        </authorList>
    </citation>
    <scope>NUCLEOTIDE SEQUENCE</scope>
    <source>
        <strain evidence="1">MA461A</strain>
    </source>
</reference>